<evidence type="ECO:0000313" key="2">
    <source>
        <dbReference type="EMBL" id="CAB9494808.1"/>
    </source>
</evidence>
<dbReference type="InterPro" id="IPR001173">
    <property type="entry name" value="Glyco_trans_2-like"/>
</dbReference>
<accession>A0A6T9Y4X5</accession>
<keyword evidence="2" id="KW-0808">Transferase</keyword>
<dbReference type="RefSeq" id="WP_179984105.1">
    <property type="nucleotide sequence ID" value="NZ_LR812090.1"/>
</dbReference>
<organism evidence="2 3">
    <name type="scientific">Alteromonas macleodii</name>
    <name type="common">Pseudoalteromonas macleodii</name>
    <dbReference type="NCBI Taxonomy" id="28108"/>
    <lineage>
        <taxon>Bacteria</taxon>
        <taxon>Pseudomonadati</taxon>
        <taxon>Pseudomonadota</taxon>
        <taxon>Gammaproteobacteria</taxon>
        <taxon>Alteromonadales</taxon>
        <taxon>Alteromonadaceae</taxon>
        <taxon>Alteromonas/Salinimonas group</taxon>
        <taxon>Alteromonas</taxon>
    </lineage>
</organism>
<dbReference type="GO" id="GO:0016757">
    <property type="term" value="F:glycosyltransferase activity"/>
    <property type="evidence" value="ECO:0007669"/>
    <property type="project" value="UniProtKB-KW"/>
</dbReference>
<dbReference type="Gene3D" id="3.90.550.10">
    <property type="entry name" value="Spore Coat Polysaccharide Biosynthesis Protein SpsA, Chain A"/>
    <property type="match status" value="1"/>
</dbReference>
<dbReference type="PANTHER" id="PTHR43685">
    <property type="entry name" value="GLYCOSYLTRANSFERASE"/>
    <property type="match status" value="1"/>
</dbReference>
<proteinExistence type="predicted"/>
<dbReference type="SUPFAM" id="SSF53448">
    <property type="entry name" value="Nucleotide-diphospho-sugar transferases"/>
    <property type="match status" value="1"/>
</dbReference>
<feature type="domain" description="Glycosyltransferase 2-like" evidence="1">
    <location>
        <begin position="6"/>
        <end position="143"/>
    </location>
</feature>
<reference evidence="2 3" key="1">
    <citation type="submission" date="2020-06" db="EMBL/GenBank/DDBJ databases">
        <authorList>
            <person name="Duchaud E."/>
        </authorList>
    </citation>
    <scope>NUCLEOTIDE SEQUENCE [LARGE SCALE GENOMIC DNA]</scope>
    <source>
        <strain evidence="2">Alteromonas fortis</strain>
    </source>
</reference>
<dbReference type="EC" id="2.4.1.-" evidence="2"/>
<protein>
    <submittedName>
        <fullName evidence="2">Glycosyltransferase, family GT2</fullName>
        <ecNumber evidence="2">2.4.1.-</ecNumber>
    </submittedName>
</protein>
<keyword evidence="2" id="KW-0328">Glycosyltransferase</keyword>
<evidence type="ECO:0000313" key="3">
    <source>
        <dbReference type="Proteomes" id="UP000509458"/>
    </source>
</evidence>
<dbReference type="Proteomes" id="UP000509458">
    <property type="component" value="Chromosome"/>
</dbReference>
<dbReference type="Pfam" id="PF00535">
    <property type="entry name" value="Glycos_transf_2"/>
    <property type="match status" value="1"/>
</dbReference>
<dbReference type="InterPro" id="IPR029044">
    <property type="entry name" value="Nucleotide-diphossugar_trans"/>
</dbReference>
<dbReference type="PANTHER" id="PTHR43685:SF11">
    <property type="entry name" value="GLYCOSYLTRANSFERASE TAGX-RELATED"/>
    <property type="match status" value="1"/>
</dbReference>
<dbReference type="EMBL" id="LR812090">
    <property type="protein sequence ID" value="CAB9494808.1"/>
    <property type="molecule type" value="Genomic_DNA"/>
</dbReference>
<gene>
    <name evidence="2" type="ORF">ALFOR1_40180</name>
</gene>
<sequence length="309" mass="34538">MVHVAIGVITCKRPAWLSRLLDSLIIQEINSDVKVTIFVVDNAIDEETKSVVLNKVISNSQISLHYDTEPQAGIVFARNKCVELFQEADADFLLFIDDDEWTRDTDWIQRLLDAAGKYGTDIVTSRVISIGADDVPNWAIELIYGDNPYSEGDPVKAFYTNNLLLSKNAIEKTIPCFDARFAMTGASDYHFALRCNHLGLSCVYTEAPVIEEFPKSRASVKWFCRRGFRSGVGYTRSHLFEEQPVKAVIRVCLMSGVRVARGILSVLTGIFTTDKRKLVDGLFRFCAAAGTIAGLFGVKHEEYKVIHGK</sequence>
<dbReference type="CDD" id="cd00761">
    <property type="entry name" value="Glyco_tranf_GTA_type"/>
    <property type="match status" value="1"/>
</dbReference>
<evidence type="ECO:0000259" key="1">
    <source>
        <dbReference type="Pfam" id="PF00535"/>
    </source>
</evidence>
<dbReference type="AlphaFoldDB" id="A0A6T9Y4X5"/>
<name>A0A6T9Y4X5_ALTMA</name>
<dbReference type="InterPro" id="IPR050834">
    <property type="entry name" value="Glycosyltransf_2"/>
</dbReference>